<dbReference type="SUPFAM" id="SSF141523">
    <property type="entry name" value="L,D-transpeptidase catalytic domain-like"/>
    <property type="match status" value="1"/>
</dbReference>
<evidence type="ECO:0000259" key="10">
    <source>
        <dbReference type="PROSITE" id="PS52029"/>
    </source>
</evidence>
<evidence type="ECO:0000256" key="7">
    <source>
        <dbReference type="ARBA" id="ARBA00022984"/>
    </source>
</evidence>
<evidence type="ECO:0000313" key="11">
    <source>
        <dbReference type="EMBL" id="BBK25705.1"/>
    </source>
</evidence>
<dbReference type="InterPro" id="IPR038063">
    <property type="entry name" value="Transpep_catalytic_dom"/>
</dbReference>
<reference evidence="12" key="1">
    <citation type="submission" date="2019-05" db="EMBL/GenBank/DDBJ databases">
        <title>Complete genome sequencing of Dialister sp. strain 5BBH33.</title>
        <authorList>
            <person name="Sakamoto M."/>
            <person name="Murakami T."/>
            <person name="Mori H."/>
        </authorList>
    </citation>
    <scope>NUCLEOTIDE SEQUENCE [LARGE SCALE GENOMIC DNA]</scope>
    <source>
        <strain evidence="12">5BBH33</strain>
    </source>
</reference>
<keyword evidence="3" id="KW-0328">Glycosyltransferase</keyword>
<evidence type="ECO:0000256" key="8">
    <source>
        <dbReference type="ARBA" id="ARBA00023316"/>
    </source>
</evidence>
<dbReference type="GO" id="GO:0071972">
    <property type="term" value="F:peptidoglycan L,D-transpeptidase activity"/>
    <property type="evidence" value="ECO:0007669"/>
    <property type="project" value="TreeGrafter"/>
</dbReference>
<evidence type="ECO:0000313" key="12">
    <source>
        <dbReference type="Proteomes" id="UP000320585"/>
    </source>
</evidence>
<dbReference type="KEGG" id="dho:Dia5BBH33_16400"/>
<dbReference type="InterPro" id="IPR005490">
    <property type="entry name" value="LD_TPept_cat_dom"/>
</dbReference>
<dbReference type="Gene3D" id="2.40.440.10">
    <property type="entry name" value="L,D-transpeptidase catalytic domain-like"/>
    <property type="match status" value="1"/>
</dbReference>
<feature type="active site" description="Proton donor/acceptor" evidence="9">
    <location>
        <position position="172"/>
    </location>
</feature>
<dbReference type="GO" id="GO:0005576">
    <property type="term" value="C:extracellular region"/>
    <property type="evidence" value="ECO:0007669"/>
    <property type="project" value="TreeGrafter"/>
</dbReference>
<dbReference type="RefSeq" id="WP_162501781.1">
    <property type="nucleotide sequence ID" value="NZ_AP019697.1"/>
</dbReference>
<evidence type="ECO:0000256" key="4">
    <source>
        <dbReference type="ARBA" id="ARBA00022679"/>
    </source>
</evidence>
<keyword evidence="7 9" id="KW-0573">Peptidoglycan synthesis</keyword>
<keyword evidence="5" id="KW-0378">Hydrolase</keyword>
<dbReference type="CDD" id="cd16913">
    <property type="entry name" value="YkuD_like"/>
    <property type="match status" value="1"/>
</dbReference>
<protein>
    <recommendedName>
        <fullName evidence="10">L,D-TPase catalytic domain-containing protein</fullName>
    </recommendedName>
</protein>
<dbReference type="Proteomes" id="UP000320585">
    <property type="component" value="Chromosome"/>
</dbReference>
<comment type="similarity">
    <text evidence="2">Belongs to the YkuD family.</text>
</comment>
<accession>A0A8D5A6Q0</accession>
<dbReference type="GO" id="GO:0018104">
    <property type="term" value="P:peptidoglycan-protein cross-linking"/>
    <property type="evidence" value="ECO:0007669"/>
    <property type="project" value="TreeGrafter"/>
</dbReference>
<dbReference type="PROSITE" id="PS52029">
    <property type="entry name" value="LD_TPASE"/>
    <property type="match status" value="1"/>
</dbReference>
<dbReference type="EMBL" id="AP019697">
    <property type="protein sequence ID" value="BBK25705.1"/>
    <property type="molecule type" value="Genomic_DNA"/>
</dbReference>
<dbReference type="PANTHER" id="PTHR30582">
    <property type="entry name" value="L,D-TRANSPEPTIDASE"/>
    <property type="match status" value="1"/>
</dbReference>
<keyword evidence="6 9" id="KW-0133">Cell shape</keyword>
<dbReference type="GO" id="GO:0008360">
    <property type="term" value="P:regulation of cell shape"/>
    <property type="evidence" value="ECO:0007669"/>
    <property type="project" value="UniProtKB-UniRule"/>
</dbReference>
<evidence type="ECO:0000256" key="2">
    <source>
        <dbReference type="ARBA" id="ARBA00005992"/>
    </source>
</evidence>
<dbReference type="PANTHER" id="PTHR30582:SF24">
    <property type="entry name" value="L,D-TRANSPEPTIDASE ERFK_SRFK-RELATED"/>
    <property type="match status" value="1"/>
</dbReference>
<feature type="active site" description="Nucleophile" evidence="9">
    <location>
        <position position="188"/>
    </location>
</feature>
<evidence type="ECO:0000256" key="3">
    <source>
        <dbReference type="ARBA" id="ARBA00022676"/>
    </source>
</evidence>
<evidence type="ECO:0000256" key="5">
    <source>
        <dbReference type="ARBA" id="ARBA00022801"/>
    </source>
</evidence>
<evidence type="ECO:0000256" key="6">
    <source>
        <dbReference type="ARBA" id="ARBA00022960"/>
    </source>
</evidence>
<dbReference type="GO" id="GO:0071555">
    <property type="term" value="P:cell wall organization"/>
    <property type="evidence" value="ECO:0007669"/>
    <property type="project" value="UniProtKB-UniRule"/>
</dbReference>
<keyword evidence="12" id="KW-1185">Reference proteome</keyword>
<dbReference type="AlphaFoldDB" id="A0A8D5A6Q0"/>
<keyword evidence="4" id="KW-0808">Transferase</keyword>
<evidence type="ECO:0000256" key="1">
    <source>
        <dbReference type="ARBA" id="ARBA00004752"/>
    </source>
</evidence>
<comment type="pathway">
    <text evidence="1 9">Cell wall biogenesis; peptidoglycan biosynthesis.</text>
</comment>
<dbReference type="InterPro" id="IPR050979">
    <property type="entry name" value="LD-transpeptidase"/>
</dbReference>
<feature type="domain" description="L,D-TPase catalytic" evidence="10">
    <location>
        <begin position="90"/>
        <end position="212"/>
    </location>
</feature>
<evidence type="ECO:0000256" key="9">
    <source>
        <dbReference type="PROSITE-ProRule" id="PRU01373"/>
    </source>
</evidence>
<organism evidence="11 12">
    <name type="scientific">Dialister hominis</name>
    <dbReference type="NCBI Taxonomy" id="2582419"/>
    <lineage>
        <taxon>Bacteria</taxon>
        <taxon>Bacillati</taxon>
        <taxon>Bacillota</taxon>
        <taxon>Negativicutes</taxon>
        <taxon>Veillonellales</taxon>
        <taxon>Veillonellaceae</taxon>
        <taxon>Dialister</taxon>
    </lineage>
</organism>
<sequence length="367" mass="39699">MLKKIILAASIVIALSPVIGIEAKTPASSKGKQAPAPIVTITSSAPAAETVKAEPEKEAPVQVKITPAKAETKAETTEKEGKKKPAFEDKRIEINLASRLLTLYQGDVGIRMYPVAPGKPDSPTPVGRRKVVDMEINPTWIDPDHPEVEIPSGPDCPIGYRWIGIGGNYGIHGTNVPSAIGTYASHGCVRLNEKDVEDLYAHIVKGIPVDIIYERVVIHVQPDKTLTYYVYPDGYHREPLTVKDIENKLAPYGASAFVNEDQVREAIESSDGQPNYVAKVYDLYVKGTKLSDKALGKDGAVYIPVMPVANAAGVRAEWSPNWQQVRTKYGRAPGISKGGSLYVNANEAAALFGLKGTLEDNGTYVIQ</sequence>
<dbReference type="GO" id="GO:0016757">
    <property type="term" value="F:glycosyltransferase activity"/>
    <property type="evidence" value="ECO:0007669"/>
    <property type="project" value="UniProtKB-KW"/>
</dbReference>
<proteinExistence type="inferred from homology"/>
<dbReference type="Pfam" id="PF03734">
    <property type="entry name" value="YkuD"/>
    <property type="match status" value="1"/>
</dbReference>
<gene>
    <name evidence="11" type="ORF">Dia5BBH33_16400</name>
</gene>
<dbReference type="UniPathway" id="UPA00219"/>
<dbReference type="GeneID" id="92716860"/>
<name>A0A8D5A6Q0_9FIRM</name>
<keyword evidence="8 9" id="KW-0961">Cell wall biogenesis/degradation</keyword>